<protein>
    <submittedName>
        <fullName evidence="1">Uncharacterized protein</fullName>
    </submittedName>
</protein>
<evidence type="ECO:0000313" key="1">
    <source>
        <dbReference type="EMBL" id="KKU33740.1"/>
    </source>
</evidence>
<comment type="caution">
    <text evidence="1">The sequence shown here is derived from an EMBL/GenBank/DDBJ whole genome shotgun (WGS) entry which is preliminary data.</text>
</comment>
<gene>
    <name evidence="1" type="ORF">UX47_C0001G0023</name>
</gene>
<evidence type="ECO:0000313" key="2">
    <source>
        <dbReference type="Proteomes" id="UP000034794"/>
    </source>
</evidence>
<organism evidence="1 2">
    <name type="scientific">Candidatus Collierbacteria bacterium GW2011_GWA2_46_26</name>
    <dbReference type="NCBI Taxonomy" id="1618381"/>
    <lineage>
        <taxon>Bacteria</taxon>
        <taxon>Candidatus Collieribacteriota</taxon>
    </lineage>
</organism>
<accession>A0A0G1SKC5</accession>
<proteinExistence type="predicted"/>
<dbReference type="AlphaFoldDB" id="A0A0G1SKC5"/>
<dbReference type="Proteomes" id="UP000034794">
    <property type="component" value="Unassembled WGS sequence"/>
</dbReference>
<reference evidence="1 2" key="1">
    <citation type="journal article" date="2015" name="Nature">
        <title>rRNA introns, odd ribosomes, and small enigmatic genomes across a large radiation of phyla.</title>
        <authorList>
            <person name="Brown C.T."/>
            <person name="Hug L.A."/>
            <person name="Thomas B.C."/>
            <person name="Sharon I."/>
            <person name="Castelle C.J."/>
            <person name="Singh A."/>
            <person name="Wilkins M.J."/>
            <person name="Williams K.H."/>
            <person name="Banfield J.F."/>
        </authorList>
    </citation>
    <scope>NUCLEOTIDE SEQUENCE [LARGE SCALE GENOMIC DNA]</scope>
</reference>
<sequence>MASLQEKLRNVYGGQENVVAESRSWIPKRMANNPYDQLKRTMGAEGNLSPKRTKDMMEEQELLGSARDGVFEAVAVHLLTTYGSSTLEVSLQNFQKSWDTQFERYGTIMVVALSELTNEMKFVNHDGWIRKVVLRNKVAEIKKREKNQ</sequence>
<name>A0A0G1SKC5_9BACT</name>
<dbReference type="EMBL" id="LCMI01000001">
    <property type="protein sequence ID" value="KKU33740.1"/>
    <property type="molecule type" value="Genomic_DNA"/>
</dbReference>